<feature type="region of interest" description="Disordered" evidence="1">
    <location>
        <begin position="50"/>
        <end position="70"/>
    </location>
</feature>
<dbReference type="EMBL" id="CAXIEN010000018">
    <property type="protein sequence ID" value="CAL1265574.1"/>
    <property type="molecule type" value="Genomic_DNA"/>
</dbReference>
<reference evidence="2 3" key="1">
    <citation type="submission" date="2024-04" db="EMBL/GenBank/DDBJ databases">
        <authorList>
            <person name="Rising A."/>
            <person name="Reimegard J."/>
            <person name="Sonavane S."/>
            <person name="Akerstrom W."/>
            <person name="Nylinder S."/>
            <person name="Hedman E."/>
            <person name="Kallberg Y."/>
        </authorList>
    </citation>
    <scope>NUCLEOTIDE SEQUENCE [LARGE SCALE GENOMIC DNA]</scope>
</reference>
<gene>
    <name evidence="2" type="ORF">LARSCL_LOCUS2611</name>
</gene>
<feature type="compositionally biased region" description="Polar residues" evidence="1">
    <location>
        <begin position="28"/>
        <end position="39"/>
    </location>
</feature>
<comment type="caution">
    <text evidence="2">The sequence shown here is derived from an EMBL/GenBank/DDBJ whole genome shotgun (WGS) entry which is preliminary data.</text>
</comment>
<name>A0AAV1Z2K7_9ARAC</name>
<dbReference type="Proteomes" id="UP001497382">
    <property type="component" value="Unassembled WGS sequence"/>
</dbReference>
<feature type="non-terminal residue" evidence="2">
    <location>
        <position position="92"/>
    </location>
</feature>
<proteinExistence type="predicted"/>
<feature type="region of interest" description="Disordered" evidence="1">
    <location>
        <begin position="20"/>
        <end position="39"/>
    </location>
</feature>
<feature type="non-terminal residue" evidence="2">
    <location>
        <position position="1"/>
    </location>
</feature>
<accession>A0AAV1Z2K7</accession>
<organism evidence="2 3">
    <name type="scientific">Larinioides sclopetarius</name>
    <dbReference type="NCBI Taxonomy" id="280406"/>
    <lineage>
        <taxon>Eukaryota</taxon>
        <taxon>Metazoa</taxon>
        <taxon>Ecdysozoa</taxon>
        <taxon>Arthropoda</taxon>
        <taxon>Chelicerata</taxon>
        <taxon>Arachnida</taxon>
        <taxon>Araneae</taxon>
        <taxon>Araneomorphae</taxon>
        <taxon>Entelegynae</taxon>
        <taxon>Araneoidea</taxon>
        <taxon>Araneidae</taxon>
        <taxon>Larinioides</taxon>
    </lineage>
</organism>
<evidence type="ECO:0000313" key="2">
    <source>
        <dbReference type="EMBL" id="CAL1265574.1"/>
    </source>
</evidence>
<protein>
    <submittedName>
        <fullName evidence="2">Uncharacterized protein</fullName>
    </submittedName>
</protein>
<sequence length="92" mass="10285">LTLKSTKTDKQSHVTISLPADSRAHLQSEVSRGTEEQSMNSTTFLTDTTYDQPYIGLPRHNSTPRKRWAVTPRDEQDGILIATETVELSALD</sequence>
<dbReference type="AlphaFoldDB" id="A0AAV1Z2K7"/>
<evidence type="ECO:0000313" key="3">
    <source>
        <dbReference type="Proteomes" id="UP001497382"/>
    </source>
</evidence>
<evidence type="ECO:0000256" key="1">
    <source>
        <dbReference type="SAM" id="MobiDB-lite"/>
    </source>
</evidence>
<keyword evidence="3" id="KW-1185">Reference proteome</keyword>